<dbReference type="AlphaFoldDB" id="A0A0R1SLL2"/>
<dbReference type="EMBL" id="AZEY01000025">
    <property type="protein sequence ID" value="KRL68548.1"/>
    <property type="molecule type" value="Genomic_DNA"/>
</dbReference>
<dbReference type="InterPro" id="IPR038750">
    <property type="entry name" value="YczE/YyaS-like"/>
</dbReference>
<dbReference type="PATRIC" id="fig|1423739.3.peg.2569"/>
<dbReference type="Proteomes" id="UP000052013">
    <property type="component" value="Unassembled WGS sequence"/>
</dbReference>
<evidence type="ECO:0000313" key="2">
    <source>
        <dbReference type="Proteomes" id="UP000052013"/>
    </source>
</evidence>
<name>A0A0R1SLL2_9LACO</name>
<gene>
    <name evidence="1" type="ORF">FC85_GL002471</name>
</gene>
<comment type="caution">
    <text evidence="1">The sequence shown here is derived from an EMBL/GenBank/DDBJ whole genome shotgun (WGS) entry which is preliminary data.</text>
</comment>
<organism evidence="1 2">
    <name type="scientific">Lentilactobacillus diolivorans DSM 14421</name>
    <dbReference type="NCBI Taxonomy" id="1423739"/>
    <lineage>
        <taxon>Bacteria</taxon>
        <taxon>Bacillati</taxon>
        <taxon>Bacillota</taxon>
        <taxon>Bacilli</taxon>
        <taxon>Lactobacillales</taxon>
        <taxon>Lactobacillaceae</taxon>
        <taxon>Lentilactobacillus</taxon>
    </lineage>
</organism>
<protein>
    <submittedName>
        <fullName evidence="1">Uncharacterized protein</fullName>
    </submittedName>
</protein>
<accession>A0A0R1SLL2</accession>
<dbReference type="Pfam" id="PF19700">
    <property type="entry name" value="DUF6198"/>
    <property type="match status" value="1"/>
</dbReference>
<reference evidence="1 2" key="1">
    <citation type="journal article" date="2015" name="Genome Announc.">
        <title>Expanding the biotechnology potential of lactobacilli through comparative genomics of 213 strains and associated genera.</title>
        <authorList>
            <person name="Sun Z."/>
            <person name="Harris H.M."/>
            <person name="McCann A."/>
            <person name="Guo C."/>
            <person name="Argimon S."/>
            <person name="Zhang W."/>
            <person name="Yang X."/>
            <person name="Jeffery I.B."/>
            <person name="Cooney J.C."/>
            <person name="Kagawa T.F."/>
            <person name="Liu W."/>
            <person name="Song Y."/>
            <person name="Salvetti E."/>
            <person name="Wrobel A."/>
            <person name="Rasinkangas P."/>
            <person name="Parkhill J."/>
            <person name="Rea M.C."/>
            <person name="O'Sullivan O."/>
            <person name="Ritari J."/>
            <person name="Douillard F.P."/>
            <person name="Paul Ross R."/>
            <person name="Yang R."/>
            <person name="Briner A.E."/>
            <person name="Felis G.E."/>
            <person name="de Vos W.M."/>
            <person name="Barrangou R."/>
            <person name="Klaenhammer T.R."/>
            <person name="Caufield P.W."/>
            <person name="Cui Y."/>
            <person name="Zhang H."/>
            <person name="O'Toole P.W."/>
        </authorList>
    </citation>
    <scope>NUCLEOTIDE SEQUENCE [LARGE SCALE GENOMIC DNA]</scope>
    <source>
        <strain evidence="1 2">DSM 14421</strain>
    </source>
</reference>
<evidence type="ECO:0000313" key="1">
    <source>
        <dbReference type="EMBL" id="KRL68548.1"/>
    </source>
</evidence>
<proteinExistence type="predicted"/>
<sequence>MPGEGLARAVSVGVKIPFPTAKIWGDSSMVMVPVLLALAVFHSLTGIREGTIIAVFLVGHIVL</sequence>